<reference evidence="1" key="1">
    <citation type="submission" date="2022-08" db="EMBL/GenBank/DDBJ databases">
        <title>Genome Sequence of Fusarium decemcellulare.</title>
        <authorList>
            <person name="Buettner E."/>
        </authorList>
    </citation>
    <scope>NUCLEOTIDE SEQUENCE</scope>
    <source>
        <strain evidence="1">Babe19</strain>
    </source>
</reference>
<comment type="caution">
    <text evidence="1">The sequence shown here is derived from an EMBL/GenBank/DDBJ whole genome shotgun (WGS) entry which is preliminary data.</text>
</comment>
<sequence length="222" mass="25178">MTKKAVPSGFNTNVRKTPTPSNQNARWAIWKDKAGHQTPKQLSEQQLKEKVVVLEVQLRDQKAASEAYKKQTEELNRRAYQQRNDAVEAQLVSERIVASKRQLTSLEKEIEEQRAAVLEAQNRRLEATGEIQQKLNERAEEVLGLEADLAQTKEENQQLKGTVAELEAEIQAMEDALEPQDRRHAPKGGNSKDTAARPDYLTLKRKAEDHLYTIGQPKTKTS</sequence>
<name>A0ACC1RXA1_9HYPO</name>
<gene>
    <name evidence="1" type="ORF">NM208_g10613</name>
</gene>
<evidence type="ECO:0000313" key="1">
    <source>
        <dbReference type="EMBL" id="KAJ3527614.1"/>
    </source>
</evidence>
<dbReference type="Proteomes" id="UP001148629">
    <property type="component" value="Unassembled WGS sequence"/>
</dbReference>
<evidence type="ECO:0000313" key="2">
    <source>
        <dbReference type="Proteomes" id="UP001148629"/>
    </source>
</evidence>
<keyword evidence="2" id="KW-1185">Reference proteome</keyword>
<protein>
    <submittedName>
        <fullName evidence="1">Uncharacterized protein</fullName>
    </submittedName>
</protein>
<proteinExistence type="predicted"/>
<accession>A0ACC1RXA1</accession>
<organism evidence="1 2">
    <name type="scientific">Fusarium decemcellulare</name>
    <dbReference type="NCBI Taxonomy" id="57161"/>
    <lineage>
        <taxon>Eukaryota</taxon>
        <taxon>Fungi</taxon>
        <taxon>Dikarya</taxon>
        <taxon>Ascomycota</taxon>
        <taxon>Pezizomycotina</taxon>
        <taxon>Sordariomycetes</taxon>
        <taxon>Hypocreomycetidae</taxon>
        <taxon>Hypocreales</taxon>
        <taxon>Nectriaceae</taxon>
        <taxon>Fusarium</taxon>
        <taxon>Fusarium decemcellulare species complex</taxon>
    </lineage>
</organism>
<dbReference type="EMBL" id="JANRMS010001531">
    <property type="protein sequence ID" value="KAJ3527614.1"/>
    <property type="molecule type" value="Genomic_DNA"/>
</dbReference>